<protein>
    <submittedName>
        <fullName evidence="2">Uncharacterized protein</fullName>
    </submittedName>
</protein>
<keyword evidence="3" id="KW-1185">Reference proteome</keyword>
<accession>A0A2I2L147</accession>
<dbReference type="InterPro" id="IPR023817">
    <property type="entry name" value="Frankia_40_dom"/>
</dbReference>
<dbReference type="EMBL" id="FZMO01000545">
    <property type="protein sequence ID" value="SNQ51646.1"/>
    <property type="molecule type" value="Genomic_DNA"/>
</dbReference>
<proteinExistence type="predicted"/>
<dbReference type="Proteomes" id="UP000234331">
    <property type="component" value="Unassembled WGS sequence"/>
</dbReference>
<gene>
    <name evidence="2" type="ORF">FRACA_780004</name>
</gene>
<name>A0A2I2L147_9ACTN</name>
<feature type="region of interest" description="Disordered" evidence="1">
    <location>
        <begin position="76"/>
        <end position="99"/>
    </location>
</feature>
<dbReference type="RefSeq" id="WP_101835734.1">
    <property type="nucleotide sequence ID" value="NZ_FZMO01000545.1"/>
</dbReference>
<dbReference type="NCBIfam" id="TIGR03917">
    <property type="entry name" value="Frankia_40_dom"/>
    <property type="match status" value="1"/>
</dbReference>
<evidence type="ECO:0000313" key="2">
    <source>
        <dbReference type="EMBL" id="SNQ51646.1"/>
    </source>
</evidence>
<dbReference type="OrthoDB" id="3217416at2"/>
<reference evidence="2 3" key="1">
    <citation type="submission" date="2017-06" db="EMBL/GenBank/DDBJ databases">
        <authorList>
            <person name="Kim H.J."/>
            <person name="Triplett B.A."/>
        </authorList>
    </citation>
    <scope>NUCLEOTIDE SEQUENCE [LARGE SCALE GENOMIC DNA]</scope>
    <source>
        <strain evidence="2">FRACA_ARgP5</strain>
    </source>
</reference>
<evidence type="ECO:0000256" key="1">
    <source>
        <dbReference type="SAM" id="MobiDB-lite"/>
    </source>
</evidence>
<organism evidence="2 3">
    <name type="scientific">Frankia canadensis</name>
    <dbReference type="NCBI Taxonomy" id="1836972"/>
    <lineage>
        <taxon>Bacteria</taxon>
        <taxon>Bacillati</taxon>
        <taxon>Actinomycetota</taxon>
        <taxon>Actinomycetes</taxon>
        <taxon>Frankiales</taxon>
        <taxon>Frankiaceae</taxon>
        <taxon>Frankia</taxon>
    </lineage>
</organism>
<sequence length="99" mass="10263">MPIFPPDGPTAGPTPGGTPPLIVVSLIRTGVYALTVRSGADAREVAETLARLPVDAFLTEHFGSVDLTMVFRTVPDARNPERTGGITPTGPAAARGTRP</sequence>
<dbReference type="AlphaFoldDB" id="A0A2I2L147"/>
<evidence type="ECO:0000313" key="3">
    <source>
        <dbReference type="Proteomes" id="UP000234331"/>
    </source>
</evidence>